<dbReference type="EMBL" id="BMKX01000013">
    <property type="protein sequence ID" value="GGJ73176.1"/>
    <property type="molecule type" value="Genomic_DNA"/>
</dbReference>
<dbReference type="Proteomes" id="UP000606115">
    <property type="component" value="Unassembled WGS sequence"/>
</dbReference>
<protein>
    <recommendedName>
        <fullName evidence="4">Lipoprotein</fullName>
    </recommendedName>
</protein>
<reference evidence="3" key="1">
    <citation type="journal article" date="2019" name="Int. J. Syst. Evol. Microbiol.">
        <title>The Global Catalogue of Microorganisms (GCM) 10K type strain sequencing project: providing services to taxonomists for standard genome sequencing and annotation.</title>
        <authorList>
            <consortium name="The Broad Institute Genomics Platform"/>
            <consortium name="The Broad Institute Genome Sequencing Center for Infectious Disease"/>
            <person name="Wu L."/>
            <person name="Ma J."/>
        </authorList>
    </citation>
    <scope>NUCLEOTIDE SEQUENCE [LARGE SCALE GENOMIC DNA]</scope>
    <source>
        <strain evidence="3">CGMCC 1.3685</strain>
    </source>
</reference>
<feature type="chain" id="PRO_5047163657" description="Lipoprotein" evidence="1">
    <location>
        <begin position="20"/>
        <end position="157"/>
    </location>
</feature>
<evidence type="ECO:0000313" key="2">
    <source>
        <dbReference type="EMBL" id="GGJ73176.1"/>
    </source>
</evidence>
<sequence>MTRRIILSTAVLLAVSLSACTPAPDQETSDPHADHGPMHEIEASPEQVQIDEWNPQVSTEAKHTATQAAKAYARPDLDQSAWFKALAPYLSQSARSTFQQTSNLNIASTEVIKVHEPVQGVSPAIATVSVQTNASTLEFLLSRADGQWMVEKITSNS</sequence>
<dbReference type="GeneID" id="303305858"/>
<evidence type="ECO:0000313" key="3">
    <source>
        <dbReference type="Proteomes" id="UP000606115"/>
    </source>
</evidence>
<evidence type="ECO:0008006" key="4">
    <source>
        <dbReference type="Google" id="ProtNLM"/>
    </source>
</evidence>
<organism evidence="2 3">
    <name type="scientific">Glutamicibacter ardleyensis</name>
    <dbReference type="NCBI Taxonomy" id="225894"/>
    <lineage>
        <taxon>Bacteria</taxon>
        <taxon>Bacillati</taxon>
        <taxon>Actinomycetota</taxon>
        <taxon>Actinomycetes</taxon>
        <taxon>Micrococcales</taxon>
        <taxon>Micrococcaceae</taxon>
        <taxon>Glutamicibacter</taxon>
    </lineage>
</organism>
<evidence type="ECO:0000256" key="1">
    <source>
        <dbReference type="SAM" id="SignalP"/>
    </source>
</evidence>
<dbReference type="RefSeq" id="WP_188687358.1">
    <property type="nucleotide sequence ID" value="NZ_BMKX01000013.1"/>
</dbReference>
<feature type="signal peptide" evidence="1">
    <location>
        <begin position="1"/>
        <end position="19"/>
    </location>
</feature>
<name>A0ABQ2DUS9_9MICC</name>
<proteinExistence type="predicted"/>
<accession>A0ABQ2DUS9</accession>
<keyword evidence="1" id="KW-0732">Signal</keyword>
<keyword evidence="3" id="KW-1185">Reference proteome</keyword>
<dbReference type="PROSITE" id="PS51257">
    <property type="entry name" value="PROKAR_LIPOPROTEIN"/>
    <property type="match status" value="1"/>
</dbReference>
<gene>
    <name evidence="2" type="ORF">GCM10007173_35240</name>
</gene>
<comment type="caution">
    <text evidence="2">The sequence shown here is derived from an EMBL/GenBank/DDBJ whole genome shotgun (WGS) entry which is preliminary data.</text>
</comment>